<dbReference type="SUPFAM" id="SSF55073">
    <property type="entry name" value="Nucleotide cyclase"/>
    <property type="match status" value="1"/>
</dbReference>
<dbReference type="Pfam" id="PF01590">
    <property type="entry name" value="GAF"/>
    <property type="match status" value="1"/>
</dbReference>
<dbReference type="InterPro" id="IPR041664">
    <property type="entry name" value="AAA_16"/>
</dbReference>
<evidence type="ECO:0000259" key="3">
    <source>
        <dbReference type="PROSITE" id="PS50011"/>
    </source>
</evidence>
<reference evidence="5" key="1">
    <citation type="submission" date="2021-01" db="EMBL/GenBank/DDBJ databases">
        <title>Whole genome shotgun sequence of Virgisporangium ochraceum NBRC 16418.</title>
        <authorList>
            <person name="Komaki H."/>
            <person name="Tamura T."/>
        </authorList>
    </citation>
    <scope>NUCLEOTIDE SEQUENCE</scope>
    <source>
        <strain evidence="5">NBRC 16418</strain>
    </source>
</reference>
<dbReference type="GO" id="GO:0004674">
    <property type="term" value="F:protein serine/threonine kinase activity"/>
    <property type="evidence" value="ECO:0007669"/>
    <property type="project" value="UniProtKB-KW"/>
</dbReference>
<dbReference type="PANTHER" id="PTHR43642">
    <property type="entry name" value="HYBRID SIGNAL TRANSDUCTION HISTIDINE KINASE G"/>
    <property type="match status" value="1"/>
</dbReference>
<dbReference type="Pfam" id="PF00990">
    <property type="entry name" value="GGDEF"/>
    <property type="match status" value="1"/>
</dbReference>
<comment type="caution">
    <text evidence="5">The sequence shown here is derived from an EMBL/GenBank/DDBJ whole genome shotgun (WGS) entry which is preliminary data.</text>
</comment>
<protein>
    <submittedName>
        <fullName evidence="5">Serine/threonine protein kinase</fullName>
    </submittedName>
</protein>
<keyword evidence="6" id="KW-1185">Reference proteome</keyword>
<dbReference type="Gene3D" id="3.30.70.270">
    <property type="match status" value="1"/>
</dbReference>
<dbReference type="SUPFAM" id="SSF56112">
    <property type="entry name" value="Protein kinase-like (PK-like)"/>
    <property type="match status" value="1"/>
</dbReference>
<dbReference type="GO" id="GO:0005524">
    <property type="term" value="F:ATP binding"/>
    <property type="evidence" value="ECO:0007669"/>
    <property type="project" value="InterPro"/>
</dbReference>
<dbReference type="EMBL" id="BOPH01000101">
    <property type="protein sequence ID" value="GIJ72438.1"/>
    <property type="molecule type" value="Genomic_DNA"/>
</dbReference>
<name>A0A8J4A031_9ACTN</name>
<comment type="subcellular location">
    <subcellularLocation>
        <location evidence="1">Membrane</location>
        <topology evidence="1">Single-pass membrane protein</topology>
    </subcellularLocation>
</comment>
<dbReference type="Gene3D" id="3.40.50.300">
    <property type="entry name" value="P-loop containing nucleotide triphosphate hydrolases"/>
    <property type="match status" value="1"/>
</dbReference>
<dbReference type="GO" id="GO:0016020">
    <property type="term" value="C:membrane"/>
    <property type="evidence" value="ECO:0007669"/>
    <property type="project" value="UniProtKB-SubCell"/>
</dbReference>
<evidence type="ECO:0000256" key="2">
    <source>
        <dbReference type="SAM" id="MobiDB-lite"/>
    </source>
</evidence>
<dbReference type="PROSITE" id="PS50011">
    <property type="entry name" value="PROTEIN_KINASE_DOM"/>
    <property type="match status" value="1"/>
</dbReference>
<dbReference type="InterPro" id="IPR029787">
    <property type="entry name" value="Nucleotide_cyclase"/>
</dbReference>
<accession>A0A8J4A031</accession>
<sequence>MAGGDGTHAADREWSGADETLVRESPRSRVTRVRLRSGGLVIRKRPVGPDAARRLRHETAILTRLAGLDGVPRLYEGDGPADSVVMVDTGGVALADLLPMDPGRVLPLALDLARVVAGVHGRGVMHKDINPANVILSGAPARPALVDFGLAVTFAEDRPEFTHQNEMVGTLPYLAPEQTGRTGRPVDQRADLYALGATLYELATGRPPFGTGDPLRLIHDHLARVPAPPQLSNAAVPPGLSEVILRLLEKEPDQRYQSADGLAYDLSRVIELGRPLDLLGERDFPSRLVPPSRLVGRDREVTALREAFAAACGGSAGVVLVSGAPGTGKTALTDELRAVAAAAGGWFVTGKFDQYRQDQDSDAVRQAFRALGRLLLAEPAAELDRLRPHILQALGANAGLITAVLPEFALLLGDQPEFVETEPTRTAQRLAQAALDLLRAIGSPQRPVALVIDDLQWAAATPIGLFDVVQSDPDLRGVLLVGTYREAEVDSTHPLGALLTRWTELGIAATRIRLANLPPDDLTTLLADMLRLPPTGAAALAGVVGPRTGGNPFDTVELVNALRRDGGLVLGPDGWLWDAAAVRRYLGDGDVVDLVAARIDELPGPTQRVLGIMGCLGGEVRLDLLRAATGLDSRSLADQLRFAYEDGLVVREAGAGAAVRFRHDRVQQVAHARLSGAGRDIHLGLARRLAAAGHTIAAAEQYLPALDIVGDPDERRQVVGLFRAAAANARLMTNHAVVERFLTAAISVLDAEGTDDPDGRLDLELDRHVARYSLGRLDDADVSYRLITDLRPGPLPLARAAETQVSSLTNRGLCAEAVALGRDVLHRLGHGVPADDELGASIGTLLAGLDAWIATDPDAVDGARPEITDERTLAVVGLINRMLPPAYFSRPVVMAWLVLESGRLWATHGPAAALVGPLSHAAFVTCALRADYRTGRQVVRHVLAVSAARGYEPGRFQAQFLYALGTVAWFESPAECIRQAHEARDGLVRGGDLQNACYTYFASLPHSVDCAPTLDDCAAEVESALRFAALTGNAHAAGVFGAFQTLVTALRGAPVERVEPPYREDDLTAVANDSAARALVAAIFSRPADVVRYAARGFAVWESVQNTYPTLNLHLWRALAAAHEVRAAGPDDHRPALETLDRCREWLAARAADNPDSYRHLVHLVDAERAWALDDFRAAARAFDAARREVQDRDRPWHRPYIAERAARFHLDNGLDHGGRVLLAEARHGYGVWGAAAKVDALDAEFPFLAAGSGPGERPVPVPVGSPADAAHRRTRMSTDTIDLLGILDAARVLSSETTVDRLRTRVVDVLSVLTGATAVGMVLRDDDGQGWHLPAPDDGDGTGRPHVAIADAGSLVPLSAVRVVERTREPLVVDDATGDHRFSRDPYFRGVDRCSLLVVPIVARGVPLAIVVLENRLSRRAFTADRIDAVMLVAGQLAVSLDNALVYASLERKVKERTADLALANERLRAASLTDPLTGLANRRRLLEVLHTEWARAQRSRTPVAVAIVDIDHFKLYNDHYGHLAGDRCIRRVAEVLVQGVRSGTDLAARYGGEEFVLVLPGADVANAHRVAERIRAAVEALAEPHEPSPSGLVTVSIGVCAATVDEGSSPDKVLAAADARLYTAKRGGRNQVAGHALLSR</sequence>
<keyword evidence="5" id="KW-0808">Transferase</keyword>
<dbReference type="Gene3D" id="3.30.450.40">
    <property type="match status" value="1"/>
</dbReference>
<feature type="region of interest" description="Disordered" evidence="2">
    <location>
        <begin position="1"/>
        <end position="29"/>
    </location>
</feature>
<dbReference type="RefSeq" id="WP_203932289.1">
    <property type="nucleotide sequence ID" value="NZ_BOPH01000101.1"/>
</dbReference>
<dbReference type="InterPro" id="IPR011009">
    <property type="entry name" value="Kinase-like_dom_sf"/>
</dbReference>
<dbReference type="PROSITE" id="PS50887">
    <property type="entry name" value="GGDEF"/>
    <property type="match status" value="1"/>
</dbReference>
<feature type="domain" description="GGDEF" evidence="4">
    <location>
        <begin position="1503"/>
        <end position="1639"/>
    </location>
</feature>
<proteinExistence type="predicted"/>
<dbReference type="SUPFAM" id="SSF52540">
    <property type="entry name" value="P-loop containing nucleoside triphosphate hydrolases"/>
    <property type="match status" value="1"/>
</dbReference>
<dbReference type="SUPFAM" id="SSF55781">
    <property type="entry name" value="GAF domain-like"/>
    <property type="match status" value="1"/>
</dbReference>
<evidence type="ECO:0000313" key="5">
    <source>
        <dbReference type="EMBL" id="GIJ72438.1"/>
    </source>
</evidence>
<dbReference type="SMART" id="SM00065">
    <property type="entry name" value="GAF"/>
    <property type="match status" value="1"/>
</dbReference>
<dbReference type="Pfam" id="PF00069">
    <property type="entry name" value="Pkinase"/>
    <property type="match status" value="1"/>
</dbReference>
<dbReference type="InterPro" id="IPR029016">
    <property type="entry name" value="GAF-like_dom_sf"/>
</dbReference>
<evidence type="ECO:0000256" key="1">
    <source>
        <dbReference type="ARBA" id="ARBA00004167"/>
    </source>
</evidence>
<dbReference type="NCBIfam" id="TIGR00254">
    <property type="entry name" value="GGDEF"/>
    <property type="match status" value="1"/>
</dbReference>
<dbReference type="InterPro" id="IPR000719">
    <property type="entry name" value="Prot_kinase_dom"/>
</dbReference>
<dbReference type="InterPro" id="IPR053159">
    <property type="entry name" value="Hybrid_Histidine_Kinase"/>
</dbReference>
<dbReference type="InterPro" id="IPR003018">
    <property type="entry name" value="GAF"/>
</dbReference>
<keyword evidence="5" id="KW-0418">Kinase</keyword>
<dbReference type="CDD" id="cd01949">
    <property type="entry name" value="GGDEF"/>
    <property type="match status" value="1"/>
</dbReference>
<evidence type="ECO:0000259" key="4">
    <source>
        <dbReference type="PROSITE" id="PS50887"/>
    </source>
</evidence>
<feature type="compositionally biased region" description="Basic and acidic residues" evidence="2">
    <location>
        <begin position="8"/>
        <end position="27"/>
    </location>
</feature>
<dbReference type="SMART" id="SM00220">
    <property type="entry name" value="S_TKc"/>
    <property type="match status" value="1"/>
</dbReference>
<dbReference type="Proteomes" id="UP000635606">
    <property type="component" value="Unassembled WGS sequence"/>
</dbReference>
<dbReference type="FunFam" id="3.30.70.270:FF:000001">
    <property type="entry name" value="Diguanylate cyclase domain protein"/>
    <property type="match status" value="1"/>
</dbReference>
<feature type="domain" description="Protein kinase" evidence="3">
    <location>
        <begin position="1"/>
        <end position="267"/>
    </location>
</feature>
<gene>
    <name evidence="5" type="ORF">Voc01_073550</name>
</gene>
<dbReference type="InterPro" id="IPR043128">
    <property type="entry name" value="Rev_trsase/Diguanyl_cyclase"/>
</dbReference>
<dbReference type="InterPro" id="IPR027417">
    <property type="entry name" value="P-loop_NTPase"/>
</dbReference>
<dbReference type="CDD" id="cd14014">
    <property type="entry name" value="STKc_PknB_like"/>
    <property type="match status" value="1"/>
</dbReference>
<dbReference type="InterPro" id="IPR000160">
    <property type="entry name" value="GGDEF_dom"/>
</dbReference>
<evidence type="ECO:0000313" key="6">
    <source>
        <dbReference type="Proteomes" id="UP000635606"/>
    </source>
</evidence>
<dbReference type="SMART" id="SM00267">
    <property type="entry name" value="GGDEF"/>
    <property type="match status" value="1"/>
</dbReference>
<organism evidence="5 6">
    <name type="scientific">Virgisporangium ochraceum</name>
    <dbReference type="NCBI Taxonomy" id="65505"/>
    <lineage>
        <taxon>Bacteria</taxon>
        <taxon>Bacillati</taxon>
        <taxon>Actinomycetota</taxon>
        <taxon>Actinomycetes</taxon>
        <taxon>Micromonosporales</taxon>
        <taxon>Micromonosporaceae</taxon>
        <taxon>Virgisporangium</taxon>
    </lineage>
</organism>
<dbReference type="Pfam" id="PF13191">
    <property type="entry name" value="AAA_16"/>
    <property type="match status" value="1"/>
</dbReference>
<keyword evidence="5" id="KW-0723">Serine/threonine-protein kinase</keyword>
<dbReference type="Gene3D" id="1.10.510.10">
    <property type="entry name" value="Transferase(Phosphotransferase) domain 1"/>
    <property type="match status" value="1"/>
</dbReference>
<dbReference type="PANTHER" id="PTHR43642:SF1">
    <property type="entry name" value="HYBRID SIGNAL TRANSDUCTION HISTIDINE KINASE G"/>
    <property type="match status" value="1"/>
</dbReference>